<dbReference type="InterPro" id="IPR001412">
    <property type="entry name" value="aa-tRNA-synth_I_CS"/>
</dbReference>
<keyword evidence="5" id="KW-0963">Cytoplasm</keyword>
<dbReference type="Gene3D" id="1.10.730.10">
    <property type="entry name" value="Isoleucyl-tRNA Synthetase, Domain 1"/>
    <property type="match status" value="1"/>
</dbReference>
<evidence type="ECO:0000256" key="6">
    <source>
        <dbReference type="ARBA" id="ARBA00022598"/>
    </source>
</evidence>
<dbReference type="InterPro" id="IPR037771">
    <property type="entry name" value="C2_WWC"/>
</dbReference>
<dbReference type="CDD" id="cd08680">
    <property type="entry name" value="C2_Kibra"/>
    <property type="match status" value="1"/>
</dbReference>
<evidence type="ECO:0000256" key="4">
    <source>
        <dbReference type="ARBA" id="ARBA00022171"/>
    </source>
</evidence>
<dbReference type="PANTHER" id="PTHR11956:SF5">
    <property type="entry name" value="ARGININE--TRNA LIGASE, CYTOPLASMIC"/>
    <property type="match status" value="1"/>
</dbReference>
<feature type="region of interest" description="Disordered" evidence="14">
    <location>
        <begin position="709"/>
        <end position="754"/>
    </location>
</feature>
<dbReference type="Gene3D" id="2.60.40.150">
    <property type="entry name" value="C2 domain"/>
    <property type="match status" value="1"/>
</dbReference>
<dbReference type="FunFam" id="3.30.1360.70:FF:000002">
    <property type="entry name" value="arginine--tRNA ligase, cytoplasmic"/>
    <property type="match status" value="1"/>
</dbReference>
<comment type="caution">
    <text evidence="16">The sequence shown here is derived from an EMBL/GenBank/DDBJ whole genome shotgun (WGS) entry which is preliminary data.</text>
</comment>
<dbReference type="InterPro" id="IPR014729">
    <property type="entry name" value="Rossmann-like_a/b/a_fold"/>
</dbReference>
<dbReference type="InterPro" id="IPR036695">
    <property type="entry name" value="Arg-tRNA-synth_N_sf"/>
</dbReference>
<dbReference type="Gene3D" id="3.30.1360.70">
    <property type="entry name" value="Arginyl tRNA synthetase N-terminal domain"/>
    <property type="match status" value="1"/>
</dbReference>
<dbReference type="CDD" id="cd00671">
    <property type="entry name" value="ArgRS_core"/>
    <property type="match status" value="1"/>
</dbReference>
<proteinExistence type="inferred from homology"/>
<dbReference type="GO" id="GO:0017101">
    <property type="term" value="C:aminoacyl-tRNA synthetase multienzyme complex"/>
    <property type="evidence" value="ECO:0007669"/>
    <property type="project" value="UniProtKB-ARBA"/>
</dbReference>
<keyword evidence="17" id="KW-1185">Reference proteome</keyword>
<organism evidence="16 17">
    <name type="scientific">Mugilogobius chulae</name>
    <name type="common">yellowstripe goby</name>
    <dbReference type="NCBI Taxonomy" id="88201"/>
    <lineage>
        <taxon>Eukaryota</taxon>
        <taxon>Metazoa</taxon>
        <taxon>Chordata</taxon>
        <taxon>Craniata</taxon>
        <taxon>Vertebrata</taxon>
        <taxon>Euteleostomi</taxon>
        <taxon>Actinopterygii</taxon>
        <taxon>Neopterygii</taxon>
        <taxon>Teleostei</taxon>
        <taxon>Neoteleostei</taxon>
        <taxon>Acanthomorphata</taxon>
        <taxon>Gobiaria</taxon>
        <taxon>Gobiiformes</taxon>
        <taxon>Gobioidei</taxon>
        <taxon>Gobiidae</taxon>
        <taxon>Gobionellinae</taxon>
        <taxon>Mugilogobius</taxon>
    </lineage>
</organism>
<evidence type="ECO:0000256" key="11">
    <source>
        <dbReference type="ARBA" id="ARBA00033033"/>
    </source>
</evidence>
<comment type="similarity">
    <text evidence="2">Belongs to the class-I aminoacyl-tRNA synthetase family.</text>
</comment>
<feature type="region of interest" description="Disordered" evidence="14">
    <location>
        <begin position="306"/>
        <end position="328"/>
    </location>
</feature>
<dbReference type="GO" id="GO:0004814">
    <property type="term" value="F:arginine-tRNA ligase activity"/>
    <property type="evidence" value="ECO:0007669"/>
    <property type="project" value="UniProtKB-EC"/>
</dbReference>
<dbReference type="SUPFAM" id="SSF49562">
    <property type="entry name" value="C2 domain (Calcium/lipid-binding domain, CaLB)"/>
    <property type="match status" value="1"/>
</dbReference>
<evidence type="ECO:0000256" key="3">
    <source>
        <dbReference type="ARBA" id="ARBA00012837"/>
    </source>
</evidence>
<evidence type="ECO:0000313" key="17">
    <source>
        <dbReference type="Proteomes" id="UP001460270"/>
    </source>
</evidence>
<feature type="region of interest" description="Disordered" evidence="14">
    <location>
        <begin position="477"/>
        <end position="519"/>
    </location>
</feature>
<dbReference type="InterPro" id="IPR005148">
    <property type="entry name" value="Arg-tRNA-synth_N"/>
</dbReference>
<dbReference type="FunFam" id="3.40.50.620:FF:000084">
    <property type="entry name" value="arginine--tRNA ligase, cytoplasmic"/>
    <property type="match status" value="1"/>
</dbReference>
<dbReference type="InterPro" id="IPR035684">
    <property type="entry name" value="ArgRS_core"/>
</dbReference>
<dbReference type="GO" id="GO:0006420">
    <property type="term" value="P:arginyl-tRNA aminoacylation"/>
    <property type="evidence" value="ECO:0007669"/>
    <property type="project" value="InterPro"/>
</dbReference>
<dbReference type="PANTHER" id="PTHR11956">
    <property type="entry name" value="ARGINYL-TRNA SYNTHETASE"/>
    <property type="match status" value="1"/>
</dbReference>
<dbReference type="InterPro" id="IPR000008">
    <property type="entry name" value="C2_dom"/>
</dbReference>
<dbReference type="EMBL" id="JBBPFD010000005">
    <property type="protein sequence ID" value="KAK7925359.1"/>
    <property type="molecule type" value="Genomic_DNA"/>
</dbReference>
<dbReference type="InterPro" id="IPR009080">
    <property type="entry name" value="tRNAsynth_Ia_anticodon-bd"/>
</dbReference>
<sequence length="1369" mass="155064">MSLVQLLIRSVTRIDLKVSNSSHGYKLQDAQAILSEVRSIRDAISSGEKEKQELMQKLAVLKDGFRLDSGSQQELWGSSPSLSSSELSINRLFSDAGSQTDIPPEVMSSNNKLAEKVRLSLKYEEAKRRIANIEVQIAKLDSEAWPGLLDPERDRLILINEKEELLKELQFVRPRTRLEPNDAEKLETQKKRLEKDLQAARDNQSKALTERGRAGYKSQCLCQDANDDNLSLAQRMRNKLVRELEEMVRLASSLHSQLKRSMSSLSPRSSLSSLSPPCSPLVTEQTFLSERQVSLRGAAQKKSGVTSAVSDESVAGDSGVYEPADRRSGVSSELEDRLSAGCAQVQISLRFESRDQRFTVFVTQLSNCSALCLPDQHKIYVRAAVLPCIGTCRCLFRTRASLPQEIIDFSEVFGMQISHNALRQKTLRVDVCHTSQTGREEVLAGAQISLADLSSSDERSTKWYNLLSHSFDLSSKDKEASSTEQVNKETTVDGLLSSRAVVRPKERRPDLPQNQNQSQSLSFLRGNTIIRSKTFSPGPQSQYICRINRSDSDSSTLSKKSPFVRNASERRSMRMKKPSVVVKPLDGLLRTSLDLELDLQVTRTRQARLTQELSVLRELKVQLERARQEGQRELPLWVREDERFRLLLQHAEKQTREEQLQEQRVGKMMKAAAKDVNKMRVQSRKEVPEVQSFREKMAFFTRAKCPIPDLPADDSHGRPADRVPQPAGGAGKGDKDFIRRDRNFKNPKNLEPTARLDELREENTKLQYRLNILKRSLQDSPPAPVLSPPCDSKAMQNINQRLQQIFGAAISAAYPELERPPLAVTPSQQAKFGDYQCNSAMAMSQMLKAKGAKVNPREIAEKIVKNLPDNELIEKTEIAGPGFINVHLKRSFVSQLLSNLLVNGVQPPPLPKRKRVVVDFSSPNIAKEMHVGHLRSTIIGDSMCRLFEFLGYDVLRLNHVGDWGTQFGMLIAHLQDKFPNYLTVSPPISDLQAFYKESKKRFDNEEDFKKRAYQCVVRLQSKEPDFIKAWNLICDVSRREFQRVYDCLDIKIIERGESFYQDKMTAVVKEFEEKGFVELDEGRKIVFATGQSLPLTVVKSDGGYTYDTSDLAALKQRLFDEKADIIIYVTDSGQGSHFQVVFAAAQMIGWYDPKVTRVEHAGFGVVLGEDKKKFKTRSGDTVRLMDLLEEGLKRSMDKLKDKERDKVLTPEELEKAQKAVAFGCIKYADLSHNRINDYVFSFDKMLDDRGNTAAYLLYAFTRIRSIARLASIDESALRKAAETTECILRFPEILQKITDDLLLHTLCDYLYELATTFTEFYDSCYCVEKDRQTGEVVKVNMWRMLLCEATAAVMAKSFDILGLNPVSRM</sequence>
<dbReference type="InterPro" id="IPR057747">
    <property type="entry name" value="WWC1_hairpin"/>
</dbReference>
<dbReference type="SUPFAM" id="SSF55190">
    <property type="entry name" value="Arginyl-tRNA synthetase (ArgRS), N-terminal 'additional' domain"/>
    <property type="match status" value="1"/>
</dbReference>
<dbReference type="Pfam" id="PF05746">
    <property type="entry name" value="DALR_1"/>
    <property type="match status" value="1"/>
</dbReference>
<dbReference type="SUPFAM" id="SSF47323">
    <property type="entry name" value="Anticodon-binding domain of a subclass of class I aminoacyl-tRNA synthetases"/>
    <property type="match status" value="1"/>
</dbReference>
<gene>
    <name evidence="16" type="ORF">WMY93_007669</name>
</gene>
<dbReference type="EC" id="6.1.1.19" evidence="3"/>
<evidence type="ECO:0000256" key="5">
    <source>
        <dbReference type="ARBA" id="ARBA00022490"/>
    </source>
</evidence>
<dbReference type="Pfam" id="PF25802">
    <property type="entry name" value="WWC1"/>
    <property type="match status" value="1"/>
</dbReference>
<feature type="compositionally biased region" description="Basic and acidic residues" evidence="14">
    <location>
        <begin position="732"/>
        <end position="744"/>
    </location>
</feature>
<dbReference type="FunFam" id="1.10.730.10:FF:000006">
    <property type="entry name" value="Arginyl-tRNA synthetase 2, mitochondrial"/>
    <property type="match status" value="1"/>
</dbReference>
<dbReference type="SMART" id="SM01016">
    <property type="entry name" value="Arg_tRNA_synt_N"/>
    <property type="match status" value="1"/>
</dbReference>
<dbReference type="PROSITE" id="PS50004">
    <property type="entry name" value="C2"/>
    <property type="match status" value="1"/>
</dbReference>
<keyword evidence="13" id="KW-0175">Coiled coil</keyword>
<feature type="region of interest" description="Disordered" evidence="14">
    <location>
        <begin position="549"/>
        <end position="572"/>
    </location>
</feature>
<evidence type="ECO:0000256" key="2">
    <source>
        <dbReference type="ARBA" id="ARBA00005594"/>
    </source>
</evidence>
<protein>
    <recommendedName>
        <fullName evidence="4">Arginine--tRNA ligase, cytoplasmic</fullName>
        <ecNumber evidence="3">6.1.1.19</ecNumber>
    </recommendedName>
    <alternativeName>
        <fullName evidence="11">Arginyl-tRNA synthetase</fullName>
    </alternativeName>
</protein>
<dbReference type="Pfam" id="PF00750">
    <property type="entry name" value="tRNA-synt_1d"/>
    <property type="match status" value="1"/>
</dbReference>
<dbReference type="NCBIfam" id="TIGR00456">
    <property type="entry name" value="argS"/>
    <property type="match status" value="1"/>
</dbReference>
<dbReference type="SMART" id="SM00836">
    <property type="entry name" value="DALR_1"/>
    <property type="match status" value="1"/>
</dbReference>
<keyword evidence="9" id="KW-0648">Protein biosynthesis</keyword>
<comment type="subcellular location">
    <subcellularLocation>
        <location evidence="1">Cytoplasm</location>
        <location evidence="1">Cytosol</location>
    </subcellularLocation>
</comment>
<evidence type="ECO:0000256" key="10">
    <source>
        <dbReference type="ARBA" id="ARBA00023146"/>
    </source>
</evidence>
<dbReference type="Gene3D" id="3.40.50.620">
    <property type="entry name" value="HUPs"/>
    <property type="match status" value="1"/>
</dbReference>
<dbReference type="SUPFAM" id="SSF52374">
    <property type="entry name" value="Nucleotidylyl transferase"/>
    <property type="match status" value="1"/>
</dbReference>
<comment type="catalytic activity">
    <reaction evidence="12">
        <text>tRNA(Arg) + L-arginine + ATP = L-arginyl-tRNA(Arg) + AMP + diphosphate</text>
        <dbReference type="Rhea" id="RHEA:20301"/>
        <dbReference type="Rhea" id="RHEA-COMP:9658"/>
        <dbReference type="Rhea" id="RHEA-COMP:9673"/>
        <dbReference type="ChEBI" id="CHEBI:30616"/>
        <dbReference type="ChEBI" id="CHEBI:32682"/>
        <dbReference type="ChEBI" id="CHEBI:33019"/>
        <dbReference type="ChEBI" id="CHEBI:78442"/>
        <dbReference type="ChEBI" id="CHEBI:78513"/>
        <dbReference type="ChEBI" id="CHEBI:456215"/>
        <dbReference type="EC" id="6.1.1.19"/>
    </reaction>
</comment>
<reference evidence="17" key="1">
    <citation type="submission" date="2024-04" db="EMBL/GenBank/DDBJ databases">
        <title>Salinicola lusitanus LLJ914,a marine bacterium isolated from the Okinawa Trough.</title>
        <authorList>
            <person name="Li J."/>
        </authorList>
    </citation>
    <scope>NUCLEOTIDE SEQUENCE [LARGE SCALE GENOMIC DNA]</scope>
</reference>
<dbReference type="PRINTS" id="PR01038">
    <property type="entry name" value="TRNASYNTHARG"/>
</dbReference>
<evidence type="ECO:0000256" key="14">
    <source>
        <dbReference type="SAM" id="MobiDB-lite"/>
    </source>
</evidence>
<evidence type="ECO:0000256" key="12">
    <source>
        <dbReference type="ARBA" id="ARBA00049339"/>
    </source>
</evidence>
<dbReference type="InterPro" id="IPR008909">
    <property type="entry name" value="DALR_anticod-bd"/>
</dbReference>
<dbReference type="InterPro" id="IPR001278">
    <property type="entry name" value="Arg-tRNA-ligase"/>
</dbReference>
<feature type="domain" description="C2" evidence="15">
    <location>
        <begin position="339"/>
        <end position="464"/>
    </location>
</feature>
<dbReference type="Proteomes" id="UP001460270">
    <property type="component" value="Unassembled WGS sequence"/>
</dbReference>
<keyword evidence="10" id="KW-0030">Aminoacyl-tRNA synthetase</keyword>
<keyword evidence="7" id="KW-0547">Nucleotide-binding</keyword>
<feature type="compositionally biased region" description="Basic and acidic residues" evidence="14">
    <location>
        <begin position="477"/>
        <end position="491"/>
    </location>
</feature>
<dbReference type="InterPro" id="IPR035892">
    <property type="entry name" value="C2_domain_sf"/>
</dbReference>
<evidence type="ECO:0000256" key="7">
    <source>
        <dbReference type="ARBA" id="ARBA00022741"/>
    </source>
</evidence>
<dbReference type="PROSITE" id="PS00178">
    <property type="entry name" value="AA_TRNA_LIGASE_I"/>
    <property type="match status" value="1"/>
</dbReference>
<dbReference type="GO" id="GO:0005829">
    <property type="term" value="C:cytosol"/>
    <property type="evidence" value="ECO:0007669"/>
    <property type="project" value="UniProtKB-SubCell"/>
</dbReference>
<dbReference type="Pfam" id="PF03485">
    <property type="entry name" value="Arg_tRNA_synt_N"/>
    <property type="match status" value="1"/>
</dbReference>
<evidence type="ECO:0000256" key="1">
    <source>
        <dbReference type="ARBA" id="ARBA00004514"/>
    </source>
</evidence>
<evidence type="ECO:0000256" key="13">
    <source>
        <dbReference type="SAM" id="Coils"/>
    </source>
</evidence>
<feature type="coiled-coil region" evidence="13">
    <location>
        <begin position="183"/>
        <end position="210"/>
    </location>
</feature>
<keyword evidence="8" id="KW-0067">ATP-binding</keyword>
<evidence type="ECO:0000259" key="15">
    <source>
        <dbReference type="PROSITE" id="PS50004"/>
    </source>
</evidence>
<feature type="coiled-coil region" evidence="13">
    <location>
        <begin position="606"/>
        <end position="633"/>
    </location>
</feature>
<dbReference type="GO" id="GO:0005524">
    <property type="term" value="F:ATP binding"/>
    <property type="evidence" value="ECO:0007669"/>
    <property type="project" value="UniProtKB-KW"/>
</dbReference>
<dbReference type="HAMAP" id="MF_00123">
    <property type="entry name" value="Arg_tRNA_synth"/>
    <property type="match status" value="1"/>
</dbReference>
<keyword evidence="6" id="KW-0436">Ligase</keyword>
<evidence type="ECO:0000256" key="9">
    <source>
        <dbReference type="ARBA" id="ARBA00022917"/>
    </source>
</evidence>
<name>A0AAW0PK58_9GOBI</name>
<feature type="coiled-coil region" evidence="13">
    <location>
        <begin position="116"/>
        <end position="143"/>
    </location>
</feature>
<accession>A0AAW0PK58</accession>
<evidence type="ECO:0000313" key="16">
    <source>
        <dbReference type="EMBL" id="KAK7925359.1"/>
    </source>
</evidence>
<evidence type="ECO:0000256" key="8">
    <source>
        <dbReference type="ARBA" id="ARBA00022840"/>
    </source>
</evidence>